<evidence type="ECO:0000313" key="2">
    <source>
        <dbReference type="Proteomes" id="UP000019486"/>
    </source>
</evidence>
<sequence length="175" mass="18928">MSIVTLSSNWIARPVPSAEMTPVAVLVIVTLSLALSPTASTELPVTERTVPELVKRVRVAAVAAFVPEVMVTDRAFLAVALDTVTPAAIDRSAFWPTVVPVVVELIAWAEAVAAPPNRAKRETVPRRYSLADVMTPRVIQLIGNAFKRHDRRGPCARIGVVFVTDLVDFYSSVAL</sequence>
<protein>
    <submittedName>
        <fullName evidence="1">Uncharacterized protein</fullName>
    </submittedName>
</protein>
<dbReference type="STRING" id="1385369.N825_23000"/>
<name>W9GZH7_9PROT</name>
<gene>
    <name evidence="1" type="ORF">N825_23000</name>
</gene>
<dbReference type="EMBL" id="AVFL01000034">
    <property type="protein sequence ID" value="EWY36888.1"/>
    <property type="molecule type" value="Genomic_DNA"/>
</dbReference>
<accession>W9GZH7</accession>
<keyword evidence="2" id="KW-1185">Reference proteome</keyword>
<reference evidence="1 2" key="1">
    <citation type="submission" date="2013-08" db="EMBL/GenBank/DDBJ databases">
        <title>The genome sequence of Skermanella stibiiresistens.</title>
        <authorList>
            <person name="Zhu W."/>
            <person name="Wang G."/>
        </authorList>
    </citation>
    <scope>NUCLEOTIDE SEQUENCE [LARGE SCALE GENOMIC DNA]</scope>
    <source>
        <strain evidence="1 2">SB22</strain>
    </source>
</reference>
<proteinExistence type="predicted"/>
<dbReference type="Proteomes" id="UP000019486">
    <property type="component" value="Unassembled WGS sequence"/>
</dbReference>
<dbReference type="AlphaFoldDB" id="W9GZH7"/>
<dbReference type="RefSeq" id="WP_157619626.1">
    <property type="nucleotide sequence ID" value="NZ_AVFL01000034.1"/>
</dbReference>
<organism evidence="1 2">
    <name type="scientific">Skermanella stibiiresistens SB22</name>
    <dbReference type="NCBI Taxonomy" id="1385369"/>
    <lineage>
        <taxon>Bacteria</taxon>
        <taxon>Pseudomonadati</taxon>
        <taxon>Pseudomonadota</taxon>
        <taxon>Alphaproteobacteria</taxon>
        <taxon>Rhodospirillales</taxon>
        <taxon>Azospirillaceae</taxon>
        <taxon>Skermanella</taxon>
    </lineage>
</organism>
<evidence type="ECO:0000313" key="1">
    <source>
        <dbReference type="EMBL" id="EWY36888.1"/>
    </source>
</evidence>
<comment type="caution">
    <text evidence="1">The sequence shown here is derived from an EMBL/GenBank/DDBJ whole genome shotgun (WGS) entry which is preliminary data.</text>
</comment>